<accession>A0ABQ0LUF6</accession>
<proteinExistence type="predicted"/>
<organism evidence="1 2">
    <name type="scientific">Mycena chlorophos</name>
    <name type="common">Agaric fungus</name>
    <name type="synonym">Agaricus chlorophos</name>
    <dbReference type="NCBI Taxonomy" id="658473"/>
    <lineage>
        <taxon>Eukaryota</taxon>
        <taxon>Fungi</taxon>
        <taxon>Dikarya</taxon>
        <taxon>Basidiomycota</taxon>
        <taxon>Agaricomycotina</taxon>
        <taxon>Agaricomycetes</taxon>
        <taxon>Agaricomycetidae</taxon>
        <taxon>Agaricales</taxon>
        <taxon>Marasmiineae</taxon>
        <taxon>Mycenaceae</taxon>
        <taxon>Mycena</taxon>
    </lineage>
</organism>
<keyword evidence="2" id="KW-1185">Reference proteome</keyword>
<dbReference type="EMBL" id="DF848742">
    <property type="protein sequence ID" value="GAT54676.1"/>
    <property type="molecule type" value="Genomic_DNA"/>
</dbReference>
<name>A0ABQ0LUF6_MYCCL</name>
<gene>
    <name evidence="1" type="ORF">MCHLO_11512</name>
</gene>
<evidence type="ECO:0000313" key="1">
    <source>
        <dbReference type="EMBL" id="GAT54676.1"/>
    </source>
</evidence>
<evidence type="ECO:0000313" key="2">
    <source>
        <dbReference type="Proteomes" id="UP000815677"/>
    </source>
</evidence>
<protein>
    <submittedName>
        <fullName evidence="1">Uncharacterized protein</fullName>
    </submittedName>
</protein>
<sequence>MPSRRSNAFLRAPSTSWLDPRPFFLSRPLHATSTPSDAPKRRPACLGIATRFAPAGTGRGLAVYPCGDLCVVPSGRGRLSLRGRTVHPFGDLVDRACGDLWLVPSGTGRLSLRGLTVCPFGDRLFVPSGTCVSSLRGLVFVPAGGAGCTCGDLCFVPPGTCVSSLEGLAVCPFGDFCFVPSPDGLCLVPFSNNATLSTTTLSFDTCLGGQVCRPTERLGRDLGVVPAGTGPDQGPP</sequence>
<dbReference type="Proteomes" id="UP000815677">
    <property type="component" value="Unassembled WGS sequence"/>
</dbReference>
<reference evidence="1" key="1">
    <citation type="submission" date="2014-09" db="EMBL/GenBank/DDBJ databases">
        <title>Genome sequence of the luminous mushroom Mycena chlorophos for searching fungal bioluminescence genes.</title>
        <authorList>
            <person name="Tanaka Y."/>
            <person name="Kasuga D."/>
            <person name="Oba Y."/>
            <person name="Hase S."/>
            <person name="Sato K."/>
            <person name="Oba Y."/>
            <person name="Sakakibara Y."/>
        </authorList>
    </citation>
    <scope>NUCLEOTIDE SEQUENCE</scope>
</reference>